<evidence type="ECO:0000313" key="3">
    <source>
        <dbReference type="EMBL" id="GAC32014.1"/>
    </source>
</evidence>
<dbReference type="PROSITE" id="PS50887">
    <property type="entry name" value="GGDEF"/>
    <property type="match status" value="1"/>
</dbReference>
<comment type="caution">
    <text evidence="3">The sequence shown here is derived from an EMBL/GenBank/DDBJ whole genome shotgun (WGS) entry which is preliminary data.</text>
</comment>
<dbReference type="SUPFAM" id="SSF55073">
    <property type="entry name" value="Nucleotide cyclase"/>
    <property type="match status" value="1"/>
</dbReference>
<proteinExistence type="predicted"/>
<feature type="domain" description="EAL" evidence="1">
    <location>
        <begin position="172"/>
        <end position="425"/>
    </location>
</feature>
<dbReference type="Pfam" id="PF00563">
    <property type="entry name" value="EAL"/>
    <property type="match status" value="1"/>
</dbReference>
<dbReference type="InterPro" id="IPR050706">
    <property type="entry name" value="Cyclic-di-GMP_PDE-like"/>
</dbReference>
<protein>
    <submittedName>
        <fullName evidence="3">Sensory box/GGDEF domain/EAL domain protein</fullName>
    </submittedName>
</protein>
<dbReference type="SUPFAM" id="SSF141868">
    <property type="entry name" value="EAL domain-like"/>
    <property type="match status" value="1"/>
</dbReference>
<dbReference type="Proteomes" id="UP000006322">
    <property type="component" value="Unassembled WGS sequence"/>
</dbReference>
<reference evidence="4" key="1">
    <citation type="journal article" date="2014" name="Environ. Microbiol.">
        <title>Comparative genomics of the marine bacterial genus Glaciecola reveals the high degree of genomic diversity and genomic characteristic for cold adaptation.</title>
        <authorList>
            <person name="Qin Q.L."/>
            <person name="Xie B.B."/>
            <person name="Yu Y."/>
            <person name="Shu Y.L."/>
            <person name="Rong J.C."/>
            <person name="Zhang Y.J."/>
            <person name="Zhao D.L."/>
            <person name="Chen X.L."/>
            <person name="Zhang X.Y."/>
            <person name="Chen B."/>
            <person name="Zhou B.C."/>
            <person name="Zhang Y.Z."/>
        </authorList>
    </citation>
    <scope>NUCLEOTIDE SEQUENCE [LARGE SCALE GENOMIC DNA]</scope>
    <source>
        <strain evidence="4">LMG 21857</strain>
    </source>
</reference>
<dbReference type="Pfam" id="PF00990">
    <property type="entry name" value="GGDEF"/>
    <property type="match status" value="1"/>
</dbReference>
<dbReference type="SMART" id="SM00052">
    <property type="entry name" value="EAL"/>
    <property type="match status" value="1"/>
</dbReference>
<feature type="domain" description="GGDEF" evidence="2">
    <location>
        <begin position="29"/>
        <end position="163"/>
    </location>
</feature>
<evidence type="ECO:0000259" key="1">
    <source>
        <dbReference type="PROSITE" id="PS50883"/>
    </source>
</evidence>
<dbReference type="CDD" id="cd01949">
    <property type="entry name" value="GGDEF"/>
    <property type="match status" value="1"/>
</dbReference>
<dbReference type="AlphaFoldDB" id="K6YH02"/>
<dbReference type="Gene3D" id="3.30.70.270">
    <property type="match status" value="1"/>
</dbReference>
<dbReference type="GO" id="GO:0071111">
    <property type="term" value="F:cyclic-guanylate-specific phosphodiesterase activity"/>
    <property type="evidence" value="ECO:0007669"/>
    <property type="project" value="InterPro"/>
</dbReference>
<dbReference type="InterPro" id="IPR035919">
    <property type="entry name" value="EAL_sf"/>
</dbReference>
<organism evidence="3 4">
    <name type="scientific">Paraglaciecola polaris LMG 21857</name>
    <dbReference type="NCBI Taxonomy" id="1129793"/>
    <lineage>
        <taxon>Bacteria</taxon>
        <taxon>Pseudomonadati</taxon>
        <taxon>Pseudomonadota</taxon>
        <taxon>Gammaproteobacteria</taxon>
        <taxon>Alteromonadales</taxon>
        <taxon>Alteromonadaceae</taxon>
        <taxon>Paraglaciecola</taxon>
    </lineage>
</organism>
<dbReference type="PANTHER" id="PTHR33121">
    <property type="entry name" value="CYCLIC DI-GMP PHOSPHODIESTERASE PDEF"/>
    <property type="match status" value="1"/>
</dbReference>
<dbReference type="RefSeq" id="WP_007103818.1">
    <property type="nucleotide sequence ID" value="NZ_BAER01000025.1"/>
</dbReference>
<dbReference type="Gene3D" id="3.20.20.450">
    <property type="entry name" value="EAL domain"/>
    <property type="match status" value="1"/>
</dbReference>
<dbReference type="CDD" id="cd01948">
    <property type="entry name" value="EAL"/>
    <property type="match status" value="1"/>
</dbReference>
<evidence type="ECO:0000259" key="2">
    <source>
        <dbReference type="PROSITE" id="PS50887"/>
    </source>
</evidence>
<evidence type="ECO:0000313" key="4">
    <source>
        <dbReference type="Proteomes" id="UP000006322"/>
    </source>
</evidence>
<dbReference type="InterPro" id="IPR029787">
    <property type="entry name" value="Nucleotide_cyclase"/>
</dbReference>
<name>K6YH02_9ALTE</name>
<dbReference type="PROSITE" id="PS50883">
    <property type="entry name" value="EAL"/>
    <property type="match status" value="1"/>
</dbReference>
<dbReference type="SMART" id="SM00267">
    <property type="entry name" value="GGDEF"/>
    <property type="match status" value="1"/>
</dbReference>
<dbReference type="InterPro" id="IPR043128">
    <property type="entry name" value="Rev_trsase/Diguanyl_cyclase"/>
</dbReference>
<dbReference type="InterPro" id="IPR001633">
    <property type="entry name" value="EAL_dom"/>
</dbReference>
<dbReference type="STRING" id="1129793.GPLA_1099"/>
<gene>
    <name evidence="3" type="ORF">GPLA_1099</name>
</gene>
<dbReference type="NCBIfam" id="TIGR00254">
    <property type="entry name" value="GGDEF"/>
    <property type="match status" value="1"/>
</dbReference>
<dbReference type="InterPro" id="IPR000160">
    <property type="entry name" value="GGDEF_dom"/>
</dbReference>
<accession>K6YH02</accession>
<keyword evidence="4" id="KW-1185">Reference proteome</keyword>
<dbReference type="PANTHER" id="PTHR33121:SF19">
    <property type="entry name" value="CYCLIC DI-GMP PHOSPHODIESTERASE PA2567"/>
    <property type="match status" value="1"/>
</dbReference>
<dbReference type="EMBL" id="BAER01000025">
    <property type="protein sequence ID" value="GAC32014.1"/>
    <property type="molecule type" value="Genomic_DNA"/>
</dbReference>
<dbReference type="OrthoDB" id="8553030at2"/>
<sequence>MKPVHDSLRTLPNRHVFLALIDKMLKKNPHHSMLLIDVVRFSDVSSSFGYELGDELLLNIANRICYLFAGHDAHLGRISGDIFGLVIPGKFSQVQLQRFYIHLIDHFKTPIAVGDHSFIADFNVGGVSNEESAVAASQFFTRVESALKQAKQNRYDNFCYMSLVDKPDNSRSITLKADLKRALSHNELEIYYQPKVNLRTLQITGAECLLRWNHPLDGILFPGALIEAAESYNMMNEMGYWVLEAAFKGAQQLTAANIHLKLSVNMSPTQLYDPHFVDHLARFARIYAVDLKQIEIELTEDVALSNSFGVTTQLTQIRALGVSVAIDDFGKGYSNLAYMRNIELDTIKVDKTFVMELGESPINRAVIEASKLIATAANCEVVAEGIENIHQLHVLREIGIVEGQGFLFSRAVPLPEFIALTQQDFIVGNSHARRTDTDNKRHG</sequence>